<dbReference type="Gene3D" id="3.10.580.10">
    <property type="entry name" value="CBS-domain"/>
    <property type="match status" value="1"/>
</dbReference>
<dbReference type="PANTHER" id="PTHR43080">
    <property type="entry name" value="CBS DOMAIN-CONTAINING PROTEIN CBSX3, MITOCHONDRIAL"/>
    <property type="match status" value="1"/>
</dbReference>
<organism evidence="3 4">
    <name type="scientific">Alicyclobacillus mengziensis</name>
    <dbReference type="NCBI Taxonomy" id="2931921"/>
    <lineage>
        <taxon>Bacteria</taxon>
        <taxon>Bacillati</taxon>
        <taxon>Bacillota</taxon>
        <taxon>Bacilli</taxon>
        <taxon>Bacillales</taxon>
        <taxon>Alicyclobacillaceae</taxon>
        <taxon>Alicyclobacillus</taxon>
    </lineage>
</organism>
<dbReference type="Pfam" id="PF00571">
    <property type="entry name" value="CBS"/>
    <property type="match status" value="2"/>
</dbReference>
<accession>A0A9X7Z9D4</accession>
<dbReference type="SUPFAM" id="SSF54631">
    <property type="entry name" value="CBS-domain pair"/>
    <property type="match status" value="1"/>
</dbReference>
<keyword evidence="4" id="KW-1185">Reference proteome</keyword>
<dbReference type="RefSeq" id="WP_206658830.1">
    <property type="nucleotide sequence ID" value="NZ_CP071182.1"/>
</dbReference>
<dbReference type="PANTHER" id="PTHR43080:SF2">
    <property type="entry name" value="CBS DOMAIN-CONTAINING PROTEIN"/>
    <property type="match status" value="1"/>
</dbReference>
<dbReference type="CDD" id="cd02205">
    <property type="entry name" value="CBS_pair_SF"/>
    <property type="match status" value="1"/>
</dbReference>
<dbReference type="KEGG" id="afx:JZ786_11815"/>
<name>A0A9X7Z9D4_9BACL</name>
<dbReference type="SMART" id="SM00116">
    <property type="entry name" value="CBS"/>
    <property type="match status" value="2"/>
</dbReference>
<evidence type="ECO:0000256" key="1">
    <source>
        <dbReference type="ARBA" id="ARBA00023122"/>
    </source>
</evidence>
<proteinExistence type="predicted"/>
<protein>
    <submittedName>
        <fullName evidence="3">CBS domain-containing protein</fullName>
    </submittedName>
</protein>
<dbReference type="InterPro" id="IPR046342">
    <property type="entry name" value="CBS_dom_sf"/>
</dbReference>
<keyword evidence="1" id="KW-0129">CBS domain</keyword>
<evidence type="ECO:0000313" key="3">
    <source>
        <dbReference type="EMBL" id="QSO49520.1"/>
    </source>
</evidence>
<dbReference type="InterPro" id="IPR000644">
    <property type="entry name" value="CBS_dom"/>
</dbReference>
<evidence type="ECO:0000313" key="4">
    <source>
        <dbReference type="Proteomes" id="UP000663505"/>
    </source>
</evidence>
<gene>
    <name evidence="3" type="ORF">JZ786_11815</name>
</gene>
<dbReference type="InterPro" id="IPR051257">
    <property type="entry name" value="Diverse_CBS-Domain"/>
</dbReference>
<dbReference type="Proteomes" id="UP000663505">
    <property type="component" value="Chromosome"/>
</dbReference>
<feature type="domain" description="CBS" evidence="2">
    <location>
        <begin position="12"/>
        <end position="58"/>
    </location>
</feature>
<sequence>MFIRNAITDRSKLTVVSENETVESVLAKMEGHLSLPCLAADGAFLGMVSKRTIFERFQVVFQDGVTYPEFLEQQIQPCADTSVPTLTRDSFFEDTLSIITRHPFVPIVENNQLIGIVKRSDVNNALSIAFATNVSTQRILLGMAEVEGALQRLFNITHRLGVNVVTAVPFDARRDALNRRMILKVSPTPKFDELCEQLQRAGYLLLDVKR</sequence>
<feature type="domain" description="CBS" evidence="2">
    <location>
        <begin position="82"/>
        <end position="127"/>
    </location>
</feature>
<dbReference type="AlphaFoldDB" id="A0A9X7Z9D4"/>
<dbReference type="EMBL" id="CP071182">
    <property type="protein sequence ID" value="QSO49520.1"/>
    <property type="molecule type" value="Genomic_DNA"/>
</dbReference>
<evidence type="ECO:0000259" key="2">
    <source>
        <dbReference type="SMART" id="SM00116"/>
    </source>
</evidence>
<reference evidence="3 4" key="1">
    <citation type="submission" date="2021-02" db="EMBL/GenBank/DDBJ databases">
        <title>Alicyclobacillus curvatus sp. nov. and Alicyclobacillus mengziensis sp. nov., two acidophilic bacteria isolated from acid mine drainage.</title>
        <authorList>
            <person name="Huang Y."/>
        </authorList>
    </citation>
    <scope>NUCLEOTIDE SEQUENCE [LARGE SCALE GENOMIC DNA]</scope>
    <source>
        <strain evidence="3 4">S30H14</strain>
    </source>
</reference>